<proteinExistence type="predicted"/>
<dbReference type="RefSeq" id="WP_145769898.1">
    <property type="nucleotide sequence ID" value="NZ_LR778301.1"/>
</dbReference>
<reference evidence="1 2" key="1">
    <citation type="submission" date="2020-03" db="EMBL/GenBank/DDBJ databases">
        <authorList>
            <consortium name="Genoscope - CEA"/>
            <person name="William W."/>
        </authorList>
    </citation>
    <scope>NUCLEOTIDE SEQUENCE [LARGE SCALE GENOMIC DNA]</scope>
    <source>
        <strain evidence="2">DSM 16959</strain>
    </source>
</reference>
<dbReference type="Proteomes" id="UP000515733">
    <property type="component" value="Chromosome"/>
</dbReference>
<dbReference type="InterPro" id="IPR038695">
    <property type="entry name" value="Saro_0823-like_sf"/>
</dbReference>
<name>A0A6S6Y584_9PROT</name>
<evidence type="ECO:0000313" key="2">
    <source>
        <dbReference type="Proteomes" id="UP000515733"/>
    </source>
</evidence>
<sequence>MNRLLCLAAFLTSTFPAWGQQSLPLLELSAGIHRIEAEVAATQAQRMKGLMQRRTMAPNHGMLFVFTAQERHCMWMKNTLLPLAVAFLDEQGRILNVAEMTPGSEENHCATAPARYALEMNSGWFKARGFAAGTAIRGLDKAPVAQ</sequence>
<dbReference type="PANTHER" id="PTHR37953">
    <property type="entry name" value="UPF0127 PROTEIN MJ1496"/>
    <property type="match status" value="1"/>
</dbReference>
<accession>A0A6S6Y584</accession>
<dbReference type="AlphaFoldDB" id="A0A6S6Y584"/>
<evidence type="ECO:0008006" key="3">
    <source>
        <dbReference type="Google" id="ProtNLM"/>
    </source>
</evidence>
<keyword evidence="2" id="KW-1185">Reference proteome</keyword>
<dbReference type="Gene3D" id="2.60.120.1140">
    <property type="entry name" value="Protein of unknown function DUF192"/>
    <property type="match status" value="1"/>
</dbReference>
<dbReference type="KEGG" id="doe:DENOEST_0593"/>
<dbReference type="EMBL" id="LR778301">
    <property type="protein sequence ID" value="CAB1367758.1"/>
    <property type="molecule type" value="Genomic_DNA"/>
</dbReference>
<dbReference type="InterPro" id="IPR003795">
    <property type="entry name" value="DUF192"/>
</dbReference>
<evidence type="ECO:0000313" key="1">
    <source>
        <dbReference type="EMBL" id="CAB1367758.1"/>
    </source>
</evidence>
<gene>
    <name evidence="1" type="ORF">DENOEST_0593</name>
</gene>
<dbReference type="Pfam" id="PF02643">
    <property type="entry name" value="DUF192"/>
    <property type="match status" value="1"/>
</dbReference>
<dbReference type="PANTHER" id="PTHR37953:SF1">
    <property type="entry name" value="UPF0127 PROTEIN MJ1496"/>
    <property type="match status" value="1"/>
</dbReference>
<organism evidence="1 2">
    <name type="scientific">Denitratisoma oestradiolicum</name>
    <dbReference type="NCBI Taxonomy" id="311182"/>
    <lineage>
        <taxon>Bacteria</taxon>
        <taxon>Pseudomonadati</taxon>
        <taxon>Pseudomonadota</taxon>
        <taxon>Betaproteobacteria</taxon>
        <taxon>Nitrosomonadales</taxon>
        <taxon>Sterolibacteriaceae</taxon>
        <taxon>Denitratisoma</taxon>
    </lineage>
</organism>
<dbReference type="OrthoDB" id="5526466at2"/>
<protein>
    <recommendedName>
        <fullName evidence="3">DUF192 domain-containing protein</fullName>
    </recommendedName>
</protein>